<gene>
    <name evidence="1" type="ORF">CROST_016370</name>
</gene>
<evidence type="ECO:0000313" key="2">
    <source>
        <dbReference type="Proteomes" id="UP000190951"/>
    </source>
</evidence>
<name>A0A1S8LRE5_9CLOT</name>
<dbReference type="Proteomes" id="UP000190951">
    <property type="component" value="Chromosome"/>
</dbReference>
<dbReference type="RefSeq" id="WP_242950903.1">
    <property type="nucleotide sequence ID" value="NZ_CP096983.1"/>
</dbReference>
<keyword evidence="2" id="KW-1185">Reference proteome</keyword>
<evidence type="ECO:0000313" key="1">
    <source>
        <dbReference type="EMBL" id="URZ10921.1"/>
    </source>
</evidence>
<proteinExistence type="predicted"/>
<accession>A0A1S8LRE5</accession>
<organism evidence="1 2">
    <name type="scientific">Clostridium felsineum</name>
    <dbReference type="NCBI Taxonomy" id="36839"/>
    <lineage>
        <taxon>Bacteria</taxon>
        <taxon>Bacillati</taxon>
        <taxon>Bacillota</taxon>
        <taxon>Clostridia</taxon>
        <taxon>Eubacteriales</taxon>
        <taxon>Clostridiaceae</taxon>
        <taxon>Clostridium</taxon>
    </lineage>
</organism>
<protein>
    <submittedName>
        <fullName evidence="1">Uncharacterized protein</fullName>
    </submittedName>
</protein>
<dbReference type="KEGG" id="crw:CROST_016370"/>
<sequence>MDAQSLNSIKAVSPELVSSKLIDVVTVIYNTIAPVIYPLALLGYAVAFIFLIGGAIFHSKTIKKMGGVDFCVITLALIFYFSMPVFIGLLKTIQNVVIK</sequence>
<dbReference type="AlphaFoldDB" id="A0A1S8LRE5"/>
<dbReference type="EMBL" id="CP096983">
    <property type="protein sequence ID" value="URZ10921.1"/>
    <property type="molecule type" value="Genomic_DNA"/>
</dbReference>
<reference evidence="1 2" key="1">
    <citation type="submission" date="2022-04" db="EMBL/GenBank/DDBJ databases">
        <title>Genome sequence of C. roseum typestrain.</title>
        <authorList>
            <person name="Poehlein A."/>
            <person name="Schoch T."/>
            <person name="Duerre P."/>
            <person name="Daniel R."/>
        </authorList>
    </citation>
    <scope>NUCLEOTIDE SEQUENCE [LARGE SCALE GENOMIC DNA]</scope>
    <source>
        <strain evidence="1 2">DSM 7320</strain>
    </source>
</reference>
<dbReference type="STRING" id="84029.CROST_11050"/>